<keyword evidence="5" id="KW-1185">Reference proteome</keyword>
<dbReference type="EMBL" id="JAUHPV010000004">
    <property type="protein sequence ID" value="MDN4472962.1"/>
    <property type="molecule type" value="Genomic_DNA"/>
</dbReference>
<dbReference type="Pfam" id="PF00436">
    <property type="entry name" value="SSB"/>
    <property type="match status" value="1"/>
</dbReference>
<dbReference type="InterPro" id="IPR000424">
    <property type="entry name" value="Primosome_PriB/ssb"/>
</dbReference>
<dbReference type="GO" id="GO:0003677">
    <property type="term" value="F:DNA binding"/>
    <property type="evidence" value="ECO:0007669"/>
    <property type="project" value="UniProtKB-KW"/>
</dbReference>
<dbReference type="SUPFAM" id="SSF50249">
    <property type="entry name" value="Nucleic acid-binding proteins"/>
    <property type="match status" value="1"/>
</dbReference>
<gene>
    <name evidence="4" type="ORF">QQX04_08175</name>
</gene>
<dbReference type="PROSITE" id="PS50935">
    <property type="entry name" value="SSB"/>
    <property type="match status" value="1"/>
</dbReference>
<dbReference type="InterPro" id="IPR012340">
    <property type="entry name" value="NA-bd_OB-fold"/>
</dbReference>
<comment type="caution">
    <text evidence="4">The sequence shown here is derived from an EMBL/GenBank/DDBJ whole genome shotgun (WGS) entry which is preliminary data.</text>
</comment>
<accession>A0ABT8G1L1</accession>
<proteinExistence type="predicted"/>
<evidence type="ECO:0000313" key="5">
    <source>
        <dbReference type="Proteomes" id="UP001172738"/>
    </source>
</evidence>
<reference evidence="4" key="1">
    <citation type="submission" date="2023-06" db="EMBL/GenBank/DDBJ databases">
        <title>SYSU T00b26.</title>
        <authorList>
            <person name="Gao L."/>
            <person name="Fang B.-Z."/>
            <person name="Li W.-J."/>
        </authorList>
    </citation>
    <scope>NUCLEOTIDE SEQUENCE</scope>
    <source>
        <strain evidence="4">SYSU T00b26</strain>
    </source>
</reference>
<dbReference type="Proteomes" id="UP001172738">
    <property type="component" value="Unassembled WGS sequence"/>
</dbReference>
<name>A0ABT8G1L1_9MICO</name>
<evidence type="ECO:0000313" key="4">
    <source>
        <dbReference type="EMBL" id="MDN4472962.1"/>
    </source>
</evidence>
<evidence type="ECO:0000256" key="2">
    <source>
        <dbReference type="PROSITE-ProRule" id="PRU00252"/>
    </source>
</evidence>
<keyword evidence="1 2" id="KW-0238">DNA-binding</keyword>
<dbReference type="RefSeq" id="WP_301128030.1">
    <property type="nucleotide sequence ID" value="NZ_JAUHPV010000004.1"/>
</dbReference>
<organism evidence="4 5">
    <name type="scientific">Demequina zhanjiangensis</name>
    <dbReference type="NCBI Taxonomy" id="3051659"/>
    <lineage>
        <taxon>Bacteria</taxon>
        <taxon>Bacillati</taxon>
        <taxon>Actinomycetota</taxon>
        <taxon>Actinomycetes</taxon>
        <taxon>Micrococcales</taxon>
        <taxon>Demequinaceae</taxon>
        <taxon>Demequina</taxon>
    </lineage>
</organism>
<feature type="compositionally biased region" description="Acidic residues" evidence="3">
    <location>
        <begin position="154"/>
        <end position="183"/>
    </location>
</feature>
<evidence type="ECO:0000256" key="3">
    <source>
        <dbReference type="SAM" id="MobiDB-lite"/>
    </source>
</evidence>
<evidence type="ECO:0000256" key="1">
    <source>
        <dbReference type="ARBA" id="ARBA00023125"/>
    </source>
</evidence>
<dbReference type="Gene3D" id="2.40.50.140">
    <property type="entry name" value="Nucleic acid-binding proteins"/>
    <property type="match status" value="1"/>
</dbReference>
<sequence>MNDLTVTVTGWVATEPKIHVGPSGGRMCAFRVASTPRRFDRNAGAWIDGDTEWFSVRVFRGGAMTAHESIKKGQPVLVTGRLRTHSWEAADGPRTDLQLDATALGHDLTRGMASFTRAIGDATLGSEADGNGPSAGSHSRDDDAADGADGAEPAQDDDAALDASDPWESDPAEPVEPELADAR</sequence>
<protein>
    <submittedName>
        <fullName evidence="4">Single-stranded DNA-binding protein</fullName>
    </submittedName>
</protein>
<dbReference type="CDD" id="cd04496">
    <property type="entry name" value="SSB_OBF"/>
    <property type="match status" value="1"/>
</dbReference>
<feature type="region of interest" description="Disordered" evidence="3">
    <location>
        <begin position="123"/>
        <end position="183"/>
    </location>
</feature>